<gene>
    <name evidence="2" type="ORF">I4641_22900</name>
</gene>
<dbReference type="Proteomes" id="UP000729733">
    <property type="component" value="Unassembled WGS sequence"/>
</dbReference>
<dbReference type="RefSeq" id="WP_229642893.1">
    <property type="nucleotide sequence ID" value="NZ_JADWDC010000114.1"/>
</dbReference>
<sequence>MIFPPIPNGEVPSIFESLARLIDLAVMFKFPASPLPRLSTAISAPLTIFIFSVLIISIVPPLPVPSSETLAVMELPLSIDILLLALIVIFPEFILLLVDAVN</sequence>
<evidence type="ECO:0000313" key="3">
    <source>
        <dbReference type="Proteomes" id="UP000729733"/>
    </source>
</evidence>
<keyword evidence="1" id="KW-1133">Transmembrane helix</keyword>
<name>A0A964BU06_9CYAN</name>
<reference evidence="2" key="1">
    <citation type="journal article" date="2021" name="Antonie Van Leeuwenhoek">
        <title>Draft genome and description of Waterburya agarophytonicola gen. nov. sp. nov. (Pleurocapsales, Cyanobacteria): a seaweed symbiont.</title>
        <authorList>
            <person name="Bonthond G."/>
            <person name="Shalygin S."/>
            <person name="Bayer T."/>
            <person name="Weinberger F."/>
        </authorList>
    </citation>
    <scope>NUCLEOTIDE SEQUENCE</scope>
    <source>
        <strain evidence="2">KI4</strain>
    </source>
</reference>
<evidence type="ECO:0000256" key="1">
    <source>
        <dbReference type="SAM" id="Phobius"/>
    </source>
</evidence>
<evidence type="ECO:0000313" key="2">
    <source>
        <dbReference type="EMBL" id="MCC0179794.1"/>
    </source>
</evidence>
<keyword evidence="1" id="KW-0812">Transmembrane</keyword>
<proteinExistence type="predicted"/>
<dbReference type="AlphaFoldDB" id="A0A964BU06"/>
<keyword evidence="1" id="KW-0472">Membrane</keyword>
<protein>
    <submittedName>
        <fullName evidence="2">Uncharacterized protein</fullName>
    </submittedName>
</protein>
<dbReference type="EMBL" id="JADWDC010000114">
    <property type="protein sequence ID" value="MCC0179794.1"/>
    <property type="molecule type" value="Genomic_DNA"/>
</dbReference>
<keyword evidence="3" id="KW-1185">Reference proteome</keyword>
<organism evidence="2 3">
    <name type="scientific">Waterburya agarophytonicola KI4</name>
    <dbReference type="NCBI Taxonomy" id="2874699"/>
    <lineage>
        <taxon>Bacteria</taxon>
        <taxon>Bacillati</taxon>
        <taxon>Cyanobacteriota</taxon>
        <taxon>Cyanophyceae</taxon>
        <taxon>Pleurocapsales</taxon>
        <taxon>Hyellaceae</taxon>
        <taxon>Waterburya</taxon>
        <taxon>Waterburya agarophytonicola</taxon>
    </lineage>
</organism>
<feature type="transmembrane region" description="Helical" evidence="1">
    <location>
        <begin position="79"/>
        <end position="98"/>
    </location>
</feature>
<feature type="transmembrane region" description="Helical" evidence="1">
    <location>
        <begin position="38"/>
        <end position="59"/>
    </location>
</feature>
<comment type="caution">
    <text evidence="2">The sequence shown here is derived from an EMBL/GenBank/DDBJ whole genome shotgun (WGS) entry which is preliminary data.</text>
</comment>
<accession>A0A964BU06</accession>